<keyword evidence="2 3" id="KW-0040">ANK repeat</keyword>
<evidence type="ECO:0008006" key="7">
    <source>
        <dbReference type="Google" id="ProtNLM"/>
    </source>
</evidence>
<evidence type="ECO:0000313" key="6">
    <source>
        <dbReference type="Proteomes" id="UP001275084"/>
    </source>
</evidence>
<reference evidence="5" key="1">
    <citation type="journal article" date="2023" name="Mol. Phylogenet. Evol.">
        <title>Genome-scale phylogeny and comparative genomics of the fungal order Sordariales.</title>
        <authorList>
            <person name="Hensen N."/>
            <person name="Bonometti L."/>
            <person name="Westerberg I."/>
            <person name="Brannstrom I.O."/>
            <person name="Guillou S."/>
            <person name="Cros-Aarteil S."/>
            <person name="Calhoun S."/>
            <person name="Haridas S."/>
            <person name="Kuo A."/>
            <person name="Mondo S."/>
            <person name="Pangilinan J."/>
            <person name="Riley R."/>
            <person name="LaButti K."/>
            <person name="Andreopoulos B."/>
            <person name="Lipzen A."/>
            <person name="Chen C."/>
            <person name="Yan M."/>
            <person name="Daum C."/>
            <person name="Ng V."/>
            <person name="Clum A."/>
            <person name="Steindorff A."/>
            <person name="Ohm R.A."/>
            <person name="Martin F."/>
            <person name="Silar P."/>
            <person name="Natvig D.O."/>
            <person name="Lalanne C."/>
            <person name="Gautier V."/>
            <person name="Ament-Velasquez S.L."/>
            <person name="Kruys A."/>
            <person name="Hutchinson M.I."/>
            <person name="Powell A.J."/>
            <person name="Barry K."/>
            <person name="Miller A.N."/>
            <person name="Grigoriev I.V."/>
            <person name="Debuchy R."/>
            <person name="Gladieux P."/>
            <person name="Hiltunen Thoren M."/>
            <person name="Johannesson H."/>
        </authorList>
    </citation>
    <scope>NUCLEOTIDE SEQUENCE</scope>
    <source>
        <strain evidence="5">CBS 955.72</strain>
    </source>
</reference>
<reference evidence="5" key="2">
    <citation type="submission" date="2023-06" db="EMBL/GenBank/DDBJ databases">
        <authorList>
            <consortium name="Lawrence Berkeley National Laboratory"/>
            <person name="Haridas S."/>
            <person name="Hensen N."/>
            <person name="Bonometti L."/>
            <person name="Westerberg I."/>
            <person name="Brannstrom I.O."/>
            <person name="Guillou S."/>
            <person name="Cros-Aarteil S."/>
            <person name="Calhoun S."/>
            <person name="Kuo A."/>
            <person name="Mondo S."/>
            <person name="Pangilinan J."/>
            <person name="Riley R."/>
            <person name="Labutti K."/>
            <person name="Andreopoulos B."/>
            <person name="Lipzen A."/>
            <person name="Chen C."/>
            <person name="Yanf M."/>
            <person name="Daum C."/>
            <person name="Ng V."/>
            <person name="Clum A."/>
            <person name="Steindorff A."/>
            <person name="Ohm R."/>
            <person name="Martin F."/>
            <person name="Silar P."/>
            <person name="Natvig D."/>
            <person name="Lalanne C."/>
            <person name="Gautier V."/>
            <person name="Ament-Velasquez S.L."/>
            <person name="Kruys A."/>
            <person name="Hutchinson M.I."/>
            <person name="Powell A.J."/>
            <person name="Barry K."/>
            <person name="Miller A.N."/>
            <person name="Grigoriev I.V."/>
            <person name="Debuchy R."/>
            <person name="Gladieux P."/>
            <person name="Thoren M.H."/>
            <person name="Johannesson H."/>
        </authorList>
    </citation>
    <scope>NUCLEOTIDE SEQUENCE</scope>
    <source>
        <strain evidence="5">CBS 955.72</strain>
    </source>
</reference>
<proteinExistence type="predicted"/>
<protein>
    <recommendedName>
        <fullName evidence="7">Ankyrin</fullName>
    </recommendedName>
</protein>
<evidence type="ECO:0000256" key="1">
    <source>
        <dbReference type="ARBA" id="ARBA00022737"/>
    </source>
</evidence>
<dbReference type="Pfam" id="PF00023">
    <property type="entry name" value="Ank"/>
    <property type="match status" value="1"/>
</dbReference>
<evidence type="ECO:0000313" key="5">
    <source>
        <dbReference type="EMBL" id="KAK3344220.1"/>
    </source>
</evidence>
<sequence length="790" mass="86700">MPPGIMARLWPGQHGSLHGSLCHEAVYGDLDITKHHVSPPLHLPLLAATPKPCSPPEMSSPTSVTARASPGGSRIGRPPQWTISRSRKLARLYVYTTLSIEKIIKVLEDDVFRPRKNSAQKTIHKMLDNDPRYLRPESRVEMDQRINSLAASLSRPRKRRGASATVPRRSGEPPKHMYQEKEVVLSTTEFSSTSGSSRRAEDAPSFEFSASGNLSSSAATPPSATALRRRLIPLRTTQGPEGRDALETSDTSSLGIQEIQRRVSSCSETYARQISSLLRDFTISSTSDPGDSPLFGRRTSAALSERFEHVESPGPEAFEAFPEPAFALPGDFLSSHTRSCADFPGQEHGTGTCWCSIARETSNDEESWLLPTGELCERARHILKDPSQSSLGLRDRFGNTPLHLFAALEGYQDALFGIVLNSGEVGATNNADQTFLHVLNLEWFSDLGSPSSLLKQLLAFLRDSAPGVVYETDAYGRNFFHRAHSLIRDPEILASLLSPFNPELALRRDAFGFSPLANTSLGGEGPFTPPRRVGSHSPQLAGSPQPSADEDTFLAYHARLVQVIQSSYNNPRVEDPEGRNGLHCLAEAIIHQQKMDEQRSAMSAGRPLKRKLDRKDVAGLSSAGGSTSESILVARLRHLEGLLQSAHPVDINHYDKHGNTILMAFITHISDDQDDKAKTLLAILETLLRWGARVEARNRRGETALLVAARLGRKVALTTLLEHGANVYARDVDGRGILEVVDETCRGARDDIALYARMEACRVLLTGRRDWGVVSRPSISLAWRTKATVA</sequence>
<dbReference type="PANTHER" id="PTHR24180:SF45">
    <property type="entry name" value="POLY [ADP-RIBOSE] POLYMERASE TANKYRASE"/>
    <property type="match status" value="1"/>
</dbReference>
<keyword evidence="1" id="KW-0677">Repeat</keyword>
<evidence type="ECO:0000256" key="2">
    <source>
        <dbReference type="ARBA" id="ARBA00023043"/>
    </source>
</evidence>
<dbReference type="Gene3D" id="1.25.40.20">
    <property type="entry name" value="Ankyrin repeat-containing domain"/>
    <property type="match status" value="1"/>
</dbReference>
<feature type="compositionally biased region" description="Low complexity" evidence="4">
    <location>
        <begin position="186"/>
        <end position="197"/>
    </location>
</feature>
<feature type="region of interest" description="Disordered" evidence="4">
    <location>
        <begin position="522"/>
        <end position="548"/>
    </location>
</feature>
<dbReference type="Proteomes" id="UP001275084">
    <property type="component" value="Unassembled WGS sequence"/>
</dbReference>
<dbReference type="AlphaFoldDB" id="A0AAJ0M9V3"/>
<evidence type="ECO:0000256" key="4">
    <source>
        <dbReference type="SAM" id="MobiDB-lite"/>
    </source>
</evidence>
<feature type="compositionally biased region" description="Basic and acidic residues" evidence="4">
    <location>
        <begin position="169"/>
        <end position="183"/>
    </location>
</feature>
<accession>A0AAJ0M9V3</accession>
<evidence type="ECO:0000256" key="3">
    <source>
        <dbReference type="PROSITE-ProRule" id="PRU00023"/>
    </source>
</evidence>
<dbReference type="PROSITE" id="PS50297">
    <property type="entry name" value="ANK_REP_REGION"/>
    <property type="match status" value="1"/>
</dbReference>
<feature type="region of interest" description="Disordered" evidence="4">
    <location>
        <begin position="149"/>
        <end position="253"/>
    </location>
</feature>
<feature type="compositionally biased region" description="Low complexity" evidence="4">
    <location>
        <begin position="215"/>
        <end position="226"/>
    </location>
</feature>
<comment type="caution">
    <text evidence="5">The sequence shown here is derived from an EMBL/GenBank/DDBJ whole genome shotgun (WGS) entry which is preliminary data.</text>
</comment>
<dbReference type="InterPro" id="IPR002110">
    <property type="entry name" value="Ankyrin_rpt"/>
</dbReference>
<dbReference type="PANTHER" id="PTHR24180">
    <property type="entry name" value="CYCLIN-DEPENDENT KINASE INHIBITOR 2C-RELATED"/>
    <property type="match status" value="1"/>
</dbReference>
<organism evidence="5 6">
    <name type="scientific">Lasiosphaeria hispida</name>
    <dbReference type="NCBI Taxonomy" id="260671"/>
    <lineage>
        <taxon>Eukaryota</taxon>
        <taxon>Fungi</taxon>
        <taxon>Dikarya</taxon>
        <taxon>Ascomycota</taxon>
        <taxon>Pezizomycotina</taxon>
        <taxon>Sordariomycetes</taxon>
        <taxon>Sordariomycetidae</taxon>
        <taxon>Sordariales</taxon>
        <taxon>Lasiosphaeriaceae</taxon>
        <taxon>Lasiosphaeria</taxon>
    </lineage>
</organism>
<feature type="compositionally biased region" description="Polar residues" evidence="4">
    <location>
        <begin position="57"/>
        <end position="66"/>
    </location>
</feature>
<feature type="repeat" description="ANK" evidence="3">
    <location>
        <begin position="700"/>
        <end position="732"/>
    </location>
</feature>
<name>A0AAJ0M9V3_9PEZI</name>
<dbReference type="InterPro" id="IPR036770">
    <property type="entry name" value="Ankyrin_rpt-contain_sf"/>
</dbReference>
<feature type="compositionally biased region" description="Polar residues" evidence="4">
    <location>
        <begin position="536"/>
        <end position="546"/>
    </location>
</feature>
<dbReference type="SUPFAM" id="SSF48403">
    <property type="entry name" value="Ankyrin repeat"/>
    <property type="match status" value="1"/>
</dbReference>
<dbReference type="PROSITE" id="PS50088">
    <property type="entry name" value="ANK_REPEAT"/>
    <property type="match status" value="1"/>
</dbReference>
<gene>
    <name evidence="5" type="ORF">B0T25DRAFT_321001</name>
</gene>
<dbReference type="EMBL" id="JAUIQD010000007">
    <property type="protein sequence ID" value="KAK3344220.1"/>
    <property type="molecule type" value="Genomic_DNA"/>
</dbReference>
<keyword evidence="6" id="KW-1185">Reference proteome</keyword>
<dbReference type="InterPro" id="IPR051637">
    <property type="entry name" value="Ank_repeat_dom-contain_49"/>
</dbReference>
<feature type="region of interest" description="Disordered" evidence="4">
    <location>
        <begin position="48"/>
        <end position="79"/>
    </location>
</feature>